<dbReference type="InterPro" id="IPR052519">
    <property type="entry name" value="Euk-type_GlcNAc_Kinase"/>
</dbReference>
<dbReference type="PANTHER" id="PTHR43190">
    <property type="entry name" value="N-ACETYL-D-GLUCOSAMINE KINASE"/>
    <property type="match status" value="1"/>
</dbReference>
<protein>
    <submittedName>
        <fullName evidence="2">N-acetylglucosamine kinase</fullName>
    </submittedName>
</protein>
<keyword evidence="2" id="KW-0418">Kinase</keyword>
<evidence type="ECO:0000313" key="3">
    <source>
        <dbReference type="Proteomes" id="UP001595613"/>
    </source>
</evidence>
<keyword evidence="3" id="KW-1185">Reference proteome</keyword>
<comment type="caution">
    <text evidence="2">The sequence shown here is derived from an EMBL/GenBank/DDBJ whole genome shotgun (WGS) entry which is preliminary data.</text>
</comment>
<dbReference type="GO" id="GO:0016301">
    <property type="term" value="F:kinase activity"/>
    <property type="evidence" value="ECO:0007669"/>
    <property type="project" value="UniProtKB-KW"/>
</dbReference>
<accession>A0ABV7X1N0</accession>
<dbReference type="PANTHER" id="PTHR43190:SF3">
    <property type="entry name" value="N-ACETYL-D-GLUCOSAMINE KINASE"/>
    <property type="match status" value="1"/>
</dbReference>
<proteinExistence type="predicted"/>
<dbReference type="InterPro" id="IPR002731">
    <property type="entry name" value="ATPase_BadF"/>
</dbReference>
<feature type="domain" description="ATPase BadF/BadG/BcrA/BcrD type" evidence="1">
    <location>
        <begin position="7"/>
        <end position="267"/>
    </location>
</feature>
<dbReference type="Proteomes" id="UP001595613">
    <property type="component" value="Unassembled WGS sequence"/>
</dbReference>
<dbReference type="RefSeq" id="WP_380097348.1">
    <property type="nucleotide sequence ID" value="NZ_JBHRYD010000010.1"/>
</dbReference>
<name>A0ABV7X1N0_9HYPH</name>
<dbReference type="SUPFAM" id="SSF53067">
    <property type="entry name" value="Actin-like ATPase domain"/>
    <property type="match status" value="2"/>
</dbReference>
<dbReference type="EMBL" id="JBHRYD010000010">
    <property type="protein sequence ID" value="MFC3705501.1"/>
    <property type="molecule type" value="Genomic_DNA"/>
</dbReference>
<dbReference type="InterPro" id="IPR043129">
    <property type="entry name" value="ATPase_NBD"/>
</dbReference>
<dbReference type="Pfam" id="PF01869">
    <property type="entry name" value="BcrAD_BadFG"/>
    <property type="match status" value="1"/>
</dbReference>
<gene>
    <name evidence="2" type="ORF">ACFOOL_12105</name>
</gene>
<keyword evidence="2" id="KW-0808">Transferase</keyword>
<evidence type="ECO:0000313" key="2">
    <source>
        <dbReference type="EMBL" id="MFC3705501.1"/>
    </source>
</evidence>
<sequence length="313" mass="31770">MSPGLHLGLDIGGTASRYVLCDGQGREVARGRAAGATGHVFNPAEKDKLRAAFEAIAAEIAPRDIAIASVTLGLTGYGPAVSGVVTALVGEAFGVASGSVIAVDDIILAYMANFAPGEGHLISAGTGSIGVHIGADGAFTRVGGRGILIDDGGSGSWIALTALDRIYRVLDQDGDFGPVSILAENLLQQVGGRDWSDVRQFVYAGDRGRIGTLAVAVARAAVAGDAAAQAILRQAGVELARLAQALVRRVGPRPIGFIGGVLALHPAIAAEIRDTLGGREVRLLNADASLTAARLQAGGNDAWLATLAAQRSG</sequence>
<organism evidence="2 3">
    <name type="scientific">Devosia honganensis</name>
    <dbReference type="NCBI Taxonomy" id="1610527"/>
    <lineage>
        <taxon>Bacteria</taxon>
        <taxon>Pseudomonadati</taxon>
        <taxon>Pseudomonadota</taxon>
        <taxon>Alphaproteobacteria</taxon>
        <taxon>Hyphomicrobiales</taxon>
        <taxon>Devosiaceae</taxon>
        <taxon>Devosia</taxon>
    </lineage>
</organism>
<dbReference type="Gene3D" id="3.30.420.40">
    <property type="match status" value="2"/>
</dbReference>
<evidence type="ECO:0000259" key="1">
    <source>
        <dbReference type="Pfam" id="PF01869"/>
    </source>
</evidence>
<reference evidence="3" key="1">
    <citation type="journal article" date="2019" name="Int. J. Syst. Evol. Microbiol.">
        <title>The Global Catalogue of Microorganisms (GCM) 10K type strain sequencing project: providing services to taxonomists for standard genome sequencing and annotation.</title>
        <authorList>
            <consortium name="The Broad Institute Genomics Platform"/>
            <consortium name="The Broad Institute Genome Sequencing Center for Infectious Disease"/>
            <person name="Wu L."/>
            <person name="Ma J."/>
        </authorList>
    </citation>
    <scope>NUCLEOTIDE SEQUENCE [LARGE SCALE GENOMIC DNA]</scope>
    <source>
        <strain evidence="3">KCTC 42281</strain>
    </source>
</reference>